<feature type="compositionally biased region" description="Basic and acidic residues" evidence="1">
    <location>
        <begin position="27"/>
        <end position="37"/>
    </location>
</feature>
<dbReference type="AlphaFoldDB" id="A0A4S4MNM0"/>
<keyword evidence="3" id="KW-1185">Reference proteome</keyword>
<dbReference type="OrthoDB" id="3252135at2759"/>
<feature type="region of interest" description="Disordered" evidence="1">
    <location>
        <begin position="59"/>
        <end position="124"/>
    </location>
</feature>
<evidence type="ECO:0008006" key="4">
    <source>
        <dbReference type="Google" id="ProtNLM"/>
    </source>
</evidence>
<evidence type="ECO:0000313" key="2">
    <source>
        <dbReference type="EMBL" id="THH26818.1"/>
    </source>
</evidence>
<accession>A0A4S4MNM0</accession>
<evidence type="ECO:0000256" key="1">
    <source>
        <dbReference type="SAM" id="MobiDB-lite"/>
    </source>
</evidence>
<dbReference type="EMBL" id="SGPM01000307">
    <property type="protein sequence ID" value="THH26818.1"/>
    <property type="molecule type" value="Genomic_DNA"/>
</dbReference>
<protein>
    <recommendedName>
        <fullName evidence="4">Arrestin-like N-terminal domain-containing protein</fullName>
    </recommendedName>
</protein>
<name>A0A4S4MNM0_9APHY</name>
<organism evidence="2 3">
    <name type="scientific">Antrodiella citrinella</name>
    <dbReference type="NCBI Taxonomy" id="2447956"/>
    <lineage>
        <taxon>Eukaryota</taxon>
        <taxon>Fungi</taxon>
        <taxon>Dikarya</taxon>
        <taxon>Basidiomycota</taxon>
        <taxon>Agaricomycotina</taxon>
        <taxon>Agaricomycetes</taxon>
        <taxon>Polyporales</taxon>
        <taxon>Steccherinaceae</taxon>
        <taxon>Antrodiella</taxon>
    </lineage>
</organism>
<feature type="region of interest" description="Disordered" evidence="1">
    <location>
        <begin position="22"/>
        <end position="45"/>
    </location>
</feature>
<sequence length="514" mass="56622">MRHPFASVQYFRNSLSTGTLNWTPGKTELREREKEPEEIPPVPAVPASLHRYNSVTVAIPPPSDDSHTTTSIPRRPLPKIPIRIPTPQTVSTSRASSIRVVKAGGGKADGKSAPVPSAVASPGHHVKHSSKVTLVLGGQEDYEGQLSYSSGSVIEGILAVPRPSGLLSIEIKIEGRVKRREVGGASFNAKIIDEVVYSWELQQNLPFPSKVSFRYALPTQCTNVHTGEKLRLPPSYEAHFQGIPGFHVSVSYAVTVYLKHTRDMSEWWRSGSRIGVPFLYRELDRPERRGPFPSNMLKTPTHPKTLFKAPLRSRWRSQQDLEIHVFLPGSRVCTIKEPIDFFVTVFGDDESLAPFVSYQPIASSFHPMSDSEVHLLSPVIPTSLSGLQAQFRSRPSNPLPPVHVRLQRRTTVDATPGSENKLTATKALALGTIHTVFKGSKSVTWSGTIDMSSQVRCGGFSASGLDVADSIVLTITQPDSPRSRYMPFSEAIPIRLTTETHDCHSAHPVSDWES</sequence>
<evidence type="ECO:0000313" key="3">
    <source>
        <dbReference type="Proteomes" id="UP000308730"/>
    </source>
</evidence>
<comment type="caution">
    <text evidence="2">The sequence shown here is derived from an EMBL/GenBank/DDBJ whole genome shotgun (WGS) entry which is preliminary data.</text>
</comment>
<proteinExistence type="predicted"/>
<gene>
    <name evidence="2" type="ORF">EUX98_g7366</name>
</gene>
<reference evidence="2 3" key="1">
    <citation type="submission" date="2019-02" db="EMBL/GenBank/DDBJ databases">
        <title>Genome sequencing of the rare red list fungi Antrodiella citrinella (Flaviporus citrinellus).</title>
        <authorList>
            <person name="Buettner E."/>
            <person name="Kellner H."/>
        </authorList>
    </citation>
    <scope>NUCLEOTIDE SEQUENCE [LARGE SCALE GENOMIC DNA]</scope>
    <source>
        <strain evidence="2 3">DSM 108506</strain>
    </source>
</reference>
<dbReference type="Proteomes" id="UP000308730">
    <property type="component" value="Unassembled WGS sequence"/>
</dbReference>